<dbReference type="Gene3D" id="2.40.10.10">
    <property type="entry name" value="Trypsin-like serine proteases"/>
    <property type="match status" value="1"/>
</dbReference>
<dbReference type="SMART" id="SM00192">
    <property type="entry name" value="LDLa"/>
    <property type="match status" value="2"/>
</dbReference>
<dbReference type="InterPro" id="IPR001254">
    <property type="entry name" value="Trypsin_dom"/>
</dbReference>
<evidence type="ECO:0000256" key="2">
    <source>
        <dbReference type="PROSITE-ProRule" id="PRU00124"/>
    </source>
</evidence>
<organism evidence="4 5">
    <name type="scientific">Dendroctonus ponderosae</name>
    <name type="common">Mountain pine beetle</name>
    <dbReference type="NCBI Taxonomy" id="77166"/>
    <lineage>
        <taxon>Eukaryota</taxon>
        <taxon>Metazoa</taxon>
        <taxon>Ecdysozoa</taxon>
        <taxon>Arthropoda</taxon>
        <taxon>Hexapoda</taxon>
        <taxon>Insecta</taxon>
        <taxon>Pterygota</taxon>
        <taxon>Neoptera</taxon>
        <taxon>Endopterygota</taxon>
        <taxon>Coleoptera</taxon>
        <taxon>Polyphaga</taxon>
        <taxon>Cucujiformia</taxon>
        <taxon>Curculionidae</taxon>
        <taxon>Scolytinae</taxon>
        <taxon>Dendroctonus</taxon>
    </lineage>
</organism>
<dbReference type="InterPro" id="IPR009003">
    <property type="entry name" value="Peptidase_S1_PA"/>
</dbReference>
<dbReference type="PROSITE" id="PS01209">
    <property type="entry name" value="LDLRA_1"/>
    <property type="match status" value="1"/>
</dbReference>
<dbReference type="EnsemblMetazoa" id="XM_019901338.1">
    <property type="protein sequence ID" value="XP_019756897.1"/>
    <property type="gene ID" value="LOC109535425"/>
</dbReference>
<dbReference type="SMART" id="SM00020">
    <property type="entry name" value="Tryp_SPc"/>
    <property type="match status" value="1"/>
</dbReference>
<dbReference type="GeneID" id="109535425"/>
<feature type="disulfide bond" evidence="2">
    <location>
        <begin position="60"/>
        <end position="78"/>
    </location>
</feature>
<dbReference type="GO" id="GO:0004252">
    <property type="term" value="F:serine-type endopeptidase activity"/>
    <property type="evidence" value="ECO:0007669"/>
    <property type="project" value="InterPro"/>
</dbReference>
<evidence type="ECO:0000313" key="4">
    <source>
        <dbReference type="EnsemblMetazoa" id="XP_019756897.1"/>
    </source>
</evidence>
<dbReference type="PANTHER" id="PTHR24252">
    <property type="entry name" value="ACROSIN-RELATED"/>
    <property type="match status" value="1"/>
</dbReference>
<dbReference type="GO" id="GO:0006508">
    <property type="term" value="P:proteolysis"/>
    <property type="evidence" value="ECO:0007669"/>
    <property type="project" value="InterPro"/>
</dbReference>
<evidence type="ECO:0000259" key="3">
    <source>
        <dbReference type="PROSITE" id="PS50240"/>
    </source>
</evidence>
<dbReference type="PROSITE" id="PS00134">
    <property type="entry name" value="TRYPSIN_HIS"/>
    <property type="match status" value="1"/>
</dbReference>
<dbReference type="Gene3D" id="4.10.400.10">
    <property type="entry name" value="Low-density Lipoprotein Receptor"/>
    <property type="match status" value="2"/>
</dbReference>
<keyword evidence="1 2" id="KW-1015">Disulfide bond</keyword>
<dbReference type="Pfam" id="PF00057">
    <property type="entry name" value="Ldl_recept_a"/>
    <property type="match status" value="1"/>
</dbReference>
<dbReference type="Proteomes" id="UP000019118">
    <property type="component" value="Unassembled WGS sequence"/>
</dbReference>
<dbReference type="SUPFAM" id="SSF50494">
    <property type="entry name" value="Trypsin-like serine proteases"/>
    <property type="match status" value="1"/>
</dbReference>
<evidence type="ECO:0000313" key="5">
    <source>
        <dbReference type="Proteomes" id="UP000019118"/>
    </source>
</evidence>
<dbReference type="FunFam" id="2.40.10.10:FF:000068">
    <property type="entry name" value="transmembrane protease serine 2"/>
    <property type="match status" value="1"/>
</dbReference>
<feature type="domain" description="Peptidase S1" evidence="3">
    <location>
        <begin position="108"/>
        <end position="359"/>
    </location>
</feature>
<dbReference type="AlphaFoldDB" id="A0AAR5P7Q6"/>
<dbReference type="RefSeq" id="XP_019756897.1">
    <property type="nucleotide sequence ID" value="XM_019901338.2"/>
</dbReference>
<dbReference type="Pfam" id="PF00089">
    <property type="entry name" value="Trypsin"/>
    <property type="match status" value="1"/>
</dbReference>
<dbReference type="PRINTS" id="PR00261">
    <property type="entry name" value="LDLRECEPTOR"/>
</dbReference>
<dbReference type="InterPro" id="IPR036055">
    <property type="entry name" value="LDL_receptor-like_sf"/>
</dbReference>
<dbReference type="CDD" id="cd00112">
    <property type="entry name" value="LDLa"/>
    <property type="match status" value="1"/>
</dbReference>
<comment type="caution">
    <text evidence="2">Lacks conserved residue(s) required for the propagation of feature annotation.</text>
</comment>
<keyword evidence="5" id="KW-1185">Reference proteome</keyword>
<dbReference type="InterPro" id="IPR002172">
    <property type="entry name" value="LDrepeatLR_classA_rpt"/>
</dbReference>
<name>A0AAR5P7Q6_DENPD</name>
<dbReference type="PROSITE" id="PS50240">
    <property type="entry name" value="TRYPSIN_DOM"/>
    <property type="match status" value="1"/>
</dbReference>
<dbReference type="PROSITE" id="PS50068">
    <property type="entry name" value="LDLRA_2"/>
    <property type="match status" value="1"/>
</dbReference>
<reference evidence="5" key="1">
    <citation type="journal article" date="2013" name="Genome Biol.">
        <title>Draft genome of the mountain pine beetle, Dendroctonus ponderosae Hopkins, a major forest pest.</title>
        <authorList>
            <person name="Keeling C.I."/>
            <person name="Yuen M.M."/>
            <person name="Liao N.Y."/>
            <person name="Docking T.R."/>
            <person name="Chan S.K."/>
            <person name="Taylor G.A."/>
            <person name="Palmquist D.L."/>
            <person name="Jackman S.D."/>
            <person name="Nguyen A."/>
            <person name="Li M."/>
            <person name="Henderson H."/>
            <person name="Janes J.K."/>
            <person name="Zhao Y."/>
            <person name="Pandoh P."/>
            <person name="Moore R."/>
            <person name="Sperling F.A."/>
            <person name="Huber D.P."/>
            <person name="Birol I."/>
            <person name="Jones S.J."/>
            <person name="Bohlmann J."/>
        </authorList>
    </citation>
    <scope>NUCLEOTIDE SEQUENCE</scope>
</reference>
<evidence type="ECO:0000256" key="1">
    <source>
        <dbReference type="ARBA" id="ARBA00023157"/>
    </source>
</evidence>
<sequence length="363" mass="40936">MQSATIAFFCQQLYEKMFKCDKTYWPFRYLCDGTEHCPNAIDEDLQLCAHIQCQKNFFQCKTRQCIDSSRLCNGFRDCWDGSDESPLICSEFTDCGQIQATIKMQPLIIQGVPTKPIFWPWYAALFQLQGLKWAFFCSSTIISRRTVITAAHCIWGMPKQDIKVVAGKLLSDFYVPEPDSQALDVEDIVVHPLYQDSLGNYGSDIAIILLHGELAFSSSIQPICMNWTLRNILRGKHLKYPAKVAGMGITENGRISKELKAIDVKILQNKECLQNQRYEFRKYITVGSFCGKGVEGGIVCNGDSGSGLAVQSGPSGKWTLEGIVSISPKNPRKILCDAEYFTIFTNVGMFSQWIHDTISELYN</sequence>
<accession>A0AAR5P7Q6</accession>
<dbReference type="SUPFAM" id="SSF57424">
    <property type="entry name" value="LDL receptor-like module"/>
    <property type="match status" value="1"/>
</dbReference>
<dbReference type="KEGG" id="dpa:109535425"/>
<dbReference type="InterPro" id="IPR018114">
    <property type="entry name" value="TRYPSIN_HIS"/>
</dbReference>
<reference evidence="4" key="2">
    <citation type="submission" date="2024-08" db="UniProtKB">
        <authorList>
            <consortium name="EnsemblMetazoa"/>
        </authorList>
    </citation>
    <scope>IDENTIFICATION</scope>
</reference>
<dbReference type="InterPro" id="IPR023415">
    <property type="entry name" value="LDLR_class-A_CS"/>
</dbReference>
<protein>
    <recommendedName>
        <fullName evidence="3">Peptidase S1 domain-containing protein</fullName>
    </recommendedName>
</protein>
<feature type="disulfide bond" evidence="2">
    <location>
        <begin position="53"/>
        <end position="65"/>
    </location>
</feature>
<dbReference type="PANTHER" id="PTHR24252:SF7">
    <property type="entry name" value="HYALIN"/>
    <property type="match status" value="1"/>
</dbReference>
<dbReference type="CDD" id="cd00190">
    <property type="entry name" value="Tryp_SPc"/>
    <property type="match status" value="1"/>
</dbReference>
<proteinExistence type="predicted"/>
<dbReference type="InterPro" id="IPR043504">
    <property type="entry name" value="Peptidase_S1_PA_chymotrypsin"/>
</dbReference>